<evidence type="ECO:0000256" key="3">
    <source>
        <dbReference type="ARBA" id="ARBA00012856"/>
    </source>
</evidence>
<dbReference type="RefSeq" id="WP_338548588.1">
    <property type="nucleotide sequence ID" value="NZ_CP146069.1"/>
</dbReference>
<comment type="catalytic activity">
    <reaction evidence="8">
        <text>(6S)-5,6,7,8-tetrahydrofolate + NADP(+) = 7,8-dihydrofolate + NADPH + H(+)</text>
        <dbReference type="Rhea" id="RHEA:15009"/>
        <dbReference type="ChEBI" id="CHEBI:15378"/>
        <dbReference type="ChEBI" id="CHEBI:57451"/>
        <dbReference type="ChEBI" id="CHEBI:57453"/>
        <dbReference type="ChEBI" id="CHEBI:57783"/>
        <dbReference type="ChEBI" id="CHEBI:58349"/>
        <dbReference type="EC" id="1.5.1.3"/>
    </reaction>
</comment>
<dbReference type="PROSITE" id="PS00075">
    <property type="entry name" value="DHFR_1"/>
    <property type="match status" value="1"/>
</dbReference>
<dbReference type="InterPro" id="IPR012259">
    <property type="entry name" value="DHFR"/>
</dbReference>
<keyword evidence="6 8" id="KW-0560">Oxidoreductase</keyword>
<dbReference type="EMBL" id="CP146069">
    <property type="protein sequence ID" value="WWR45670.1"/>
    <property type="molecule type" value="Genomic_DNA"/>
</dbReference>
<gene>
    <name evidence="11" type="ORF">RZ517_12825</name>
</gene>
<evidence type="ECO:0000313" key="12">
    <source>
        <dbReference type="Proteomes" id="UP001364156"/>
    </source>
</evidence>
<dbReference type="SUPFAM" id="SSF53597">
    <property type="entry name" value="Dihydrofolate reductase-like"/>
    <property type="match status" value="1"/>
</dbReference>
<name>A0ABZ2HDJ3_9RHOB</name>
<evidence type="ECO:0000259" key="10">
    <source>
        <dbReference type="PROSITE" id="PS51330"/>
    </source>
</evidence>
<keyword evidence="12" id="KW-1185">Reference proteome</keyword>
<evidence type="ECO:0000256" key="4">
    <source>
        <dbReference type="ARBA" id="ARBA00022563"/>
    </source>
</evidence>
<feature type="domain" description="DHFR" evidence="10">
    <location>
        <begin position="1"/>
        <end position="162"/>
    </location>
</feature>
<comment type="pathway">
    <text evidence="1 8">Cofactor biosynthesis; tetrahydrofolate biosynthesis; 5,6,7,8-tetrahydrofolate from 7,8-dihydrofolate: step 1/1.</text>
</comment>
<dbReference type="PROSITE" id="PS51330">
    <property type="entry name" value="DHFR_2"/>
    <property type="match status" value="1"/>
</dbReference>
<dbReference type="GO" id="GO:0004146">
    <property type="term" value="F:dihydrofolate reductase activity"/>
    <property type="evidence" value="ECO:0007669"/>
    <property type="project" value="UniProtKB-EC"/>
</dbReference>
<evidence type="ECO:0000313" key="11">
    <source>
        <dbReference type="EMBL" id="WWR45670.1"/>
    </source>
</evidence>
<dbReference type="Pfam" id="PF00186">
    <property type="entry name" value="DHFR_1"/>
    <property type="match status" value="1"/>
</dbReference>
<evidence type="ECO:0000256" key="5">
    <source>
        <dbReference type="ARBA" id="ARBA00022857"/>
    </source>
</evidence>
<dbReference type="InterPro" id="IPR017925">
    <property type="entry name" value="DHFR_CS"/>
</dbReference>
<accession>A0ABZ2HDJ3</accession>
<dbReference type="Proteomes" id="UP001364156">
    <property type="component" value="Chromosome"/>
</dbReference>
<comment type="function">
    <text evidence="7 8">Key enzyme in folate metabolism. Catalyzes an essential reaction for de novo glycine and purine synthesis, and for DNA precursor synthesis.</text>
</comment>
<evidence type="ECO:0000256" key="2">
    <source>
        <dbReference type="ARBA" id="ARBA00009539"/>
    </source>
</evidence>
<organism evidence="11 12">
    <name type="scientific">Roseovarius phycicola</name>
    <dbReference type="NCBI Taxonomy" id="3080976"/>
    <lineage>
        <taxon>Bacteria</taxon>
        <taxon>Pseudomonadati</taxon>
        <taxon>Pseudomonadota</taxon>
        <taxon>Alphaproteobacteria</taxon>
        <taxon>Rhodobacterales</taxon>
        <taxon>Roseobacteraceae</taxon>
        <taxon>Roseovarius</taxon>
    </lineage>
</organism>
<evidence type="ECO:0000256" key="6">
    <source>
        <dbReference type="ARBA" id="ARBA00023002"/>
    </source>
</evidence>
<dbReference type="PANTHER" id="PTHR48069">
    <property type="entry name" value="DIHYDROFOLATE REDUCTASE"/>
    <property type="match status" value="1"/>
</dbReference>
<dbReference type="PIRSF" id="PIRSF000194">
    <property type="entry name" value="DHFR"/>
    <property type="match status" value="1"/>
</dbReference>
<reference evidence="11 12" key="1">
    <citation type="submission" date="2023-10" db="EMBL/GenBank/DDBJ databases">
        <title>Roseovarius strain S88 nov., isolated from a marine algae.</title>
        <authorList>
            <person name="Lee M.W."/>
            <person name="Lee J.K."/>
            <person name="Kim J.M."/>
            <person name="Choi D.G."/>
            <person name="Baek J.H."/>
            <person name="Bayburt H."/>
            <person name="Jung J.J."/>
            <person name="Han D.M."/>
            <person name="Jeon C.O."/>
        </authorList>
    </citation>
    <scope>NUCLEOTIDE SEQUENCE [LARGE SCALE GENOMIC DNA]</scope>
    <source>
        <strain evidence="11 12">S88</strain>
    </source>
</reference>
<keyword evidence="4 8" id="KW-0554">One-carbon metabolism</keyword>
<proteinExistence type="inferred from homology"/>
<dbReference type="InterPro" id="IPR024072">
    <property type="entry name" value="DHFR-like_dom_sf"/>
</dbReference>
<dbReference type="InterPro" id="IPR001796">
    <property type="entry name" value="DHFR_dom"/>
</dbReference>
<evidence type="ECO:0000256" key="9">
    <source>
        <dbReference type="RuleBase" id="RU004474"/>
    </source>
</evidence>
<comment type="similarity">
    <text evidence="2 8 9">Belongs to the dihydrofolate reductase family.</text>
</comment>
<dbReference type="PRINTS" id="PR00070">
    <property type="entry name" value="DHFR"/>
</dbReference>
<dbReference type="CDD" id="cd00209">
    <property type="entry name" value="DHFR"/>
    <property type="match status" value="1"/>
</dbReference>
<evidence type="ECO:0000256" key="1">
    <source>
        <dbReference type="ARBA" id="ARBA00004903"/>
    </source>
</evidence>
<dbReference type="PANTHER" id="PTHR48069:SF3">
    <property type="entry name" value="DIHYDROFOLATE REDUCTASE"/>
    <property type="match status" value="1"/>
</dbReference>
<evidence type="ECO:0000256" key="7">
    <source>
        <dbReference type="ARBA" id="ARBA00025067"/>
    </source>
</evidence>
<keyword evidence="5 8" id="KW-0521">NADP</keyword>
<evidence type="ECO:0000256" key="8">
    <source>
        <dbReference type="PIRNR" id="PIRNR000194"/>
    </source>
</evidence>
<protein>
    <recommendedName>
        <fullName evidence="3 8">Dihydrofolate reductase</fullName>
        <ecNumber evidence="3 8">1.5.1.3</ecNumber>
    </recommendedName>
</protein>
<dbReference type="Gene3D" id="3.40.430.10">
    <property type="entry name" value="Dihydrofolate Reductase, subunit A"/>
    <property type="match status" value="1"/>
</dbReference>
<dbReference type="EC" id="1.5.1.3" evidence="3 8"/>
<sequence length="162" mass="17697">MISLIVARDRNGAIGRDGDIPWHVPEDLKFFQRETMGGAVIMGRNTWNSLPPVARPLKNRLNLVVSSGAPEGAEHVLPSIEAAVEAAKAAGHARIYGIGGAGIYRALLPLAQRLLITEVDLDVDGADTWFPAVEMADWSETLRVDLRSEGPKCILVEYMRRV</sequence>